<dbReference type="eggNOG" id="KOG3896">
    <property type="taxonomic scope" value="Eukaryota"/>
</dbReference>
<reference evidence="17" key="1">
    <citation type="submission" date="2010-07" db="EMBL/GenBank/DDBJ databases">
        <title>The genome sequence of Gaeumannomyces graminis var. tritici strain R3-111a-1.</title>
        <authorList>
            <consortium name="The Broad Institute Genome Sequencing Platform"/>
            <person name="Ma L.-J."/>
            <person name="Dead R."/>
            <person name="Young S."/>
            <person name="Zeng Q."/>
            <person name="Koehrsen M."/>
            <person name="Alvarado L."/>
            <person name="Berlin A."/>
            <person name="Chapman S.B."/>
            <person name="Chen Z."/>
            <person name="Freedman E."/>
            <person name="Gellesch M."/>
            <person name="Goldberg J."/>
            <person name="Griggs A."/>
            <person name="Gujja S."/>
            <person name="Heilman E.R."/>
            <person name="Heiman D."/>
            <person name="Hepburn T."/>
            <person name="Howarth C."/>
            <person name="Jen D."/>
            <person name="Larson L."/>
            <person name="Mehta T."/>
            <person name="Neiman D."/>
            <person name="Pearson M."/>
            <person name="Roberts A."/>
            <person name="Saif S."/>
            <person name="Shea T."/>
            <person name="Shenoy N."/>
            <person name="Sisk P."/>
            <person name="Stolte C."/>
            <person name="Sykes S."/>
            <person name="Walk T."/>
            <person name="White J."/>
            <person name="Yandava C."/>
            <person name="Haas B."/>
            <person name="Nusbaum C."/>
            <person name="Birren B."/>
        </authorList>
    </citation>
    <scope>NUCLEOTIDE SEQUENCE [LARGE SCALE GENOMIC DNA]</scope>
    <source>
        <strain evidence="17">R3-111a-1</strain>
    </source>
</reference>
<keyword evidence="9" id="KW-0175">Coiled coil</keyword>
<feature type="region of interest" description="Disordered" evidence="14">
    <location>
        <begin position="532"/>
        <end position="569"/>
    </location>
</feature>
<evidence type="ECO:0000313" key="16">
    <source>
        <dbReference type="EnsemblFungi" id="EJT82198"/>
    </source>
</evidence>
<dbReference type="Proteomes" id="UP000006039">
    <property type="component" value="Unassembled WGS sequence"/>
</dbReference>
<reference evidence="15" key="3">
    <citation type="submission" date="2010-09" db="EMBL/GenBank/DDBJ databases">
        <title>Annotation of Gaeumannomyces graminis var. tritici R3-111a-1.</title>
        <authorList>
            <consortium name="The Broad Institute Genome Sequencing Platform"/>
            <person name="Ma L.-J."/>
            <person name="Dead R."/>
            <person name="Young S.K."/>
            <person name="Zeng Q."/>
            <person name="Gargeya S."/>
            <person name="Fitzgerald M."/>
            <person name="Haas B."/>
            <person name="Abouelleil A."/>
            <person name="Alvarado L."/>
            <person name="Arachchi H.M."/>
            <person name="Berlin A."/>
            <person name="Brown A."/>
            <person name="Chapman S.B."/>
            <person name="Chen Z."/>
            <person name="Dunbar C."/>
            <person name="Freedman E."/>
            <person name="Gearin G."/>
            <person name="Gellesch M."/>
            <person name="Goldberg J."/>
            <person name="Griggs A."/>
            <person name="Gujja S."/>
            <person name="Heiman D."/>
            <person name="Howarth C."/>
            <person name="Larson L."/>
            <person name="Lui A."/>
            <person name="MacDonald P.J.P."/>
            <person name="Mehta T."/>
            <person name="Montmayeur A."/>
            <person name="Murphy C."/>
            <person name="Neiman D."/>
            <person name="Pearson M."/>
            <person name="Priest M."/>
            <person name="Roberts A."/>
            <person name="Saif S."/>
            <person name="Shea T."/>
            <person name="Shenoy N."/>
            <person name="Sisk P."/>
            <person name="Stolte C."/>
            <person name="Sykes S."/>
            <person name="Yandava C."/>
            <person name="Wortman J."/>
            <person name="Nusbaum C."/>
            <person name="Birren B."/>
        </authorList>
    </citation>
    <scope>NUCLEOTIDE SEQUENCE</scope>
    <source>
        <strain evidence="15">R3-111a-1</strain>
    </source>
</reference>
<feature type="compositionally biased region" description="Gly residues" evidence="14">
    <location>
        <begin position="552"/>
        <end position="562"/>
    </location>
</feature>
<evidence type="ECO:0000256" key="2">
    <source>
        <dbReference type="ARBA" id="ARBA00004529"/>
    </source>
</evidence>
<keyword evidence="8" id="KW-0007">Acetylation</keyword>
<evidence type="ECO:0000256" key="8">
    <source>
        <dbReference type="ARBA" id="ARBA00022990"/>
    </source>
</evidence>
<evidence type="ECO:0000256" key="1">
    <source>
        <dbReference type="ARBA" id="ARBA00004300"/>
    </source>
</evidence>
<reference evidence="16" key="5">
    <citation type="submission" date="2018-04" db="UniProtKB">
        <authorList>
            <consortium name="EnsemblFungi"/>
        </authorList>
    </citation>
    <scope>IDENTIFICATION</scope>
    <source>
        <strain evidence="16">R3-111a-1</strain>
    </source>
</reference>
<comment type="subunit">
    <text evidence="13">Subunit of dynactin, a multiprotein complex part of a tripartite complex with dynein and a adapter, such as BICDL1, BICD2 or HOOK3. The dynactin complex is built around ACTR1A/ACTB filament and consists of an actin-related filament composed of a shoulder domain, a pointed end and a barbed end. Its length is defined by its flexible shoulder domain. The soulder is composed of 2 DCTN1 subunits, 4 DCTN2 and 2 DCTN3. The 4 DCNT2 (via N-terminus) bind the ACTR1A filament and act as molecular rulers to determine the length. The pointed end is important for binding dynein-dynactin cargo adapters. Consists of 4 subunits: ACTR10, DCNT4, DCTN5 and DCTN6. The barbed end is composed of a CAPZA1:CAPZB heterodimers, which binds ACTR1A/ACTB filament and dynactin and stabilizes dynactin. Interacts with ATP7B, but not ATP7A, in a copper-dependent manner. Interacts with ANK2; this interaction is required for localization at costameres. Interacts with N4BP2L1.</text>
</comment>
<keyword evidence="5" id="KW-1017">Isopeptide bond</keyword>
<keyword evidence="10" id="KW-0206">Cytoskeleton</keyword>
<dbReference type="GeneID" id="20342630"/>
<accession>J3NLM3</accession>
<feature type="compositionally biased region" description="Basic and acidic residues" evidence="14">
    <location>
        <begin position="532"/>
        <end position="551"/>
    </location>
</feature>
<feature type="region of interest" description="Disordered" evidence="14">
    <location>
        <begin position="174"/>
        <end position="243"/>
    </location>
</feature>
<evidence type="ECO:0000256" key="7">
    <source>
        <dbReference type="ARBA" id="ARBA00022843"/>
    </source>
</evidence>
<dbReference type="EnsemblFungi" id="EJT82198">
    <property type="protein sequence ID" value="EJT82198"/>
    <property type="gene ID" value="GGTG_02172"/>
</dbReference>
<keyword evidence="4" id="KW-0963">Cytoplasm</keyword>
<dbReference type="AlphaFoldDB" id="J3NLM3"/>
<evidence type="ECO:0000313" key="15">
    <source>
        <dbReference type="EMBL" id="EJT82198.1"/>
    </source>
</evidence>
<dbReference type="PANTHER" id="PTHR13034:SF2">
    <property type="entry name" value="DYNACTIN SUBUNIT 4"/>
    <property type="match status" value="1"/>
</dbReference>
<evidence type="ECO:0000256" key="14">
    <source>
        <dbReference type="SAM" id="MobiDB-lite"/>
    </source>
</evidence>
<comment type="subcellular location">
    <subcellularLocation>
        <location evidence="1">Cytoplasm</location>
        <location evidence="1">Cytoskeleton</location>
        <location evidence="1">Microtubule organizing center</location>
        <location evidence="1">Centrosome</location>
    </subcellularLocation>
    <subcellularLocation>
        <location evidence="2">Cytoplasm</location>
        <location evidence="2">Cytoskeleton</location>
        <location evidence="2">Stress fiber</location>
    </subcellularLocation>
    <subcellularLocation>
        <location evidence="3">Cytoplasm</location>
        <location evidence="3">Myofibril</location>
    </subcellularLocation>
</comment>
<keyword evidence="17" id="KW-1185">Reference proteome</keyword>
<feature type="region of interest" description="Disordered" evidence="14">
    <location>
        <begin position="296"/>
        <end position="357"/>
    </location>
</feature>
<reference evidence="15" key="2">
    <citation type="submission" date="2010-07" db="EMBL/GenBank/DDBJ databases">
        <authorList>
            <consortium name="The Broad Institute Genome Sequencing Platform"/>
            <consortium name="Broad Institute Genome Sequencing Center for Infectious Disease"/>
            <person name="Ma L.-J."/>
            <person name="Dead R."/>
            <person name="Young S."/>
            <person name="Zeng Q."/>
            <person name="Koehrsen M."/>
            <person name="Alvarado L."/>
            <person name="Berlin A."/>
            <person name="Chapman S.B."/>
            <person name="Chen Z."/>
            <person name="Freedman E."/>
            <person name="Gellesch M."/>
            <person name="Goldberg J."/>
            <person name="Griggs A."/>
            <person name="Gujja S."/>
            <person name="Heilman E.R."/>
            <person name="Heiman D."/>
            <person name="Hepburn T."/>
            <person name="Howarth C."/>
            <person name="Jen D."/>
            <person name="Larson L."/>
            <person name="Mehta T."/>
            <person name="Neiman D."/>
            <person name="Pearson M."/>
            <person name="Roberts A."/>
            <person name="Saif S."/>
            <person name="Shea T."/>
            <person name="Shenoy N."/>
            <person name="Sisk P."/>
            <person name="Stolte C."/>
            <person name="Sykes S."/>
            <person name="Walk T."/>
            <person name="White J."/>
            <person name="Yandava C."/>
            <person name="Haas B."/>
            <person name="Nusbaum C."/>
            <person name="Birren B."/>
        </authorList>
    </citation>
    <scope>NUCLEOTIDE SEQUENCE</scope>
    <source>
        <strain evidence="15">R3-111a-1</strain>
    </source>
</reference>
<feature type="compositionally biased region" description="Polar residues" evidence="14">
    <location>
        <begin position="372"/>
        <end position="383"/>
    </location>
</feature>
<feature type="compositionally biased region" description="Low complexity" evidence="14">
    <location>
        <begin position="332"/>
        <end position="343"/>
    </location>
</feature>
<evidence type="ECO:0000256" key="11">
    <source>
        <dbReference type="ARBA" id="ARBA00034776"/>
    </source>
</evidence>
<dbReference type="InterPro" id="IPR008603">
    <property type="entry name" value="DCTN4"/>
</dbReference>
<feature type="compositionally biased region" description="Acidic residues" evidence="14">
    <location>
        <begin position="36"/>
        <end position="45"/>
    </location>
</feature>
<evidence type="ECO:0000256" key="5">
    <source>
        <dbReference type="ARBA" id="ARBA00022499"/>
    </source>
</evidence>
<dbReference type="OrthoDB" id="283815at2759"/>
<evidence type="ECO:0000256" key="10">
    <source>
        <dbReference type="ARBA" id="ARBA00023212"/>
    </source>
</evidence>
<feature type="region of interest" description="Disordered" evidence="14">
    <location>
        <begin position="1"/>
        <end position="51"/>
    </location>
</feature>
<evidence type="ECO:0000256" key="13">
    <source>
        <dbReference type="ARBA" id="ARBA00093507"/>
    </source>
</evidence>
<evidence type="ECO:0000313" key="17">
    <source>
        <dbReference type="Proteomes" id="UP000006039"/>
    </source>
</evidence>
<dbReference type="RefSeq" id="XP_009218207.1">
    <property type="nucleotide sequence ID" value="XM_009219943.1"/>
</dbReference>
<dbReference type="VEuPathDB" id="FungiDB:GGTG_02172"/>
<evidence type="ECO:0000256" key="4">
    <source>
        <dbReference type="ARBA" id="ARBA00022490"/>
    </source>
</evidence>
<organism evidence="15">
    <name type="scientific">Gaeumannomyces tritici (strain R3-111a-1)</name>
    <name type="common">Wheat and barley take-all root rot fungus</name>
    <name type="synonym">Gaeumannomyces graminis var. tritici</name>
    <dbReference type="NCBI Taxonomy" id="644352"/>
    <lineage>
        <taxon>Eukaryota</taxon>
        <taxon>Fungi</taxon>
        <taxon>Dikarya</taxon>
        <taxon>Ascomycota</taxon>
        <taxon>Pezizomycotina</taxon>
        <taxon>Sordariomycetes</taxon>
        <taxon>Sordariomycetidae</taxon>
        <taxon>Magnaporthales</taxon>
        <taxon>Magnaporthaceae</taxon>
        <taxon>Gaeumannomyces</taxon>
    </lineage>
</organism>
<dbReference type="GO" id="GO:0001725">
    <property type="term" value="C:stress fiber"/>
    <property type="evidence" value="ECO:0007669"/>
    <property type="project" value="UniProtKB-SubCell"/>
</dbReference>
<dbReference type="GO" id="GO:0005869">
    <property type="term" value="C:dynactin complex"/>
    <property type="evidence" value="ECO:0007669"/>
    <property type="project" value="InterPro"/>
</dbReference>
<reference evidence="16" key="4">
    <citation type="journal article" date="2015" name="G3 (Bethesda)">
        <title>Genome sequences of three phytopathogenic species of the Magnaporthaceae family of fungi.</title>
        <authorList>
            <person name="Okagaki L.H."/>
            <person name="Nunes C.C."/>
            <person name="Sailsbery J."/>
            <person name="Clay B."/>
            <person name="Brown D."/>
            <person name="John T."/>
            <person name="Oh Y."/>
            <person name="Young N."/>
            <person name="Fitzgerald M."/>
            <person name="Haas B.J."/>
            <person name="Zeng Q."/>
            <person name="Young S."/>
            <person name="Adiconis X."/>
            <person name="Fan L."/>
            <person name="Levin J.Z."/>
            <person name="Mitchell T.K."/>
            <person name="Okubara P.A."/>
            <person name="Farman M.L."/>
            <person name="Kohn L.M."/>
            <person name="Birren B."/>
            <person name="Ma L.-J."/>
            <person name="Dean R.A."/>
        </authorList>
    </citation>
    <scope>NUCLEOTIDE SEQUENCE</scope>
    <source>
        <strain evidence="16">R3-111a-1</strain>
    </source>
</reference>
<evidence type="ECO:0000256" key="6">
    <source>
        <dbReference type="ARBA" id="ARBA00022553"/>
    </source>
</evidence>
<gene>
    <name evidence="16" type="primary">20342630</name>
    <name evidence="15" type="ORF">GGTG_02172</name>
</gene>
<feature type="compositionally biased region" description="Basic and acidic residues" evidence="14">
    <location>
        <begin position="188"/>
        <end position="199"/>
    </location>
</feature>
<dbReference type="HOGENOM" id="CLU_034750_0_0_1"/>
<sequence>MAGLAPYTYIQCPCSDPSTLGRAPEASTPRGSEGDGGGDDEDDDKTFDPRAPRSNYSLYPLEYLLYCEDCHQIRCPRCIAEEIVTYFCPSCLFEVPSSNIKSEGTRCTRSCVQCPICPGTLSVSAEHSSSSSSSRPPADNTAAPMNSYILTCSYCNWSSREIGIHFEKSNSIHSQLQKIRNGGRPRLTPKERRERRKEFAALASSKPLVGPGDTSPQDDNAASNGKNGAGSTEDESDDSNGRMDAETHYANLKSFYQSQLADTDLSGGHGLLGDLGFNSPGSLSRIMNLYTGGTSMADKRRKARVGTMREALDPDEGLSVLRTAAPDETKSNGHNSSSNGNGNRKSKPTSKIGDGLDESEAIARLRKLGWEGTTTAEQRSRQAPNPGAFGPHVAGPLVRAQDDLRPVPFLLRTKRSKRCPTCRHIMTKPESKVSSNRFRIRLVARNYIPTILVRFLGSGGSGSTAGISSISSGGLLAPLEPVQYLLTFKNPIFEPVRVSLATPSTTPGRFASTVTLLCPQFEIGANTDVWDEALKDGSKGDGQKAPHRDADGGAGAGGGGAAGAPSQAEAGKIWERGRNWVSIVVEVVPASLRPDLLGIGMPADKVDRSPLKPDEDLLEIPMFVRVEWEAEPANDGAVGQSVGRDRDSKEKRELAYWCVVGIGRIRQQ</sequence>
<dbReference type="Pfam" id="PF05502">
    <property type="entry name" value="Dynactin_p62"/>
    <property type="match status" value="2"/>
</dbReference>
<evidence type="ECO:0000256" key="3">
    <source>
        <dbReference type="ARBA" id="ARBA00004657"/>
    </source>
</evidence>
<keyword evidence="6" id="KW-0597">Phosphoprotein</keyword>
<protein>
    <recommendedName>
        <fullName evidence="12">Dynactin subunit 4</fullName>
    </recommendedName>
</protein>
<evidence type="ECO:0000256" key="12">
    <source>
        <dbReference type="ARBA" id="ARBA00034864"/>
    </source>
</evidence>
<comment type="similarity">
    <text evidence="11">Belongs to the dynactin subunit 4 family.</text>
</comment>
<evidence type="ECO:0000256" key="9">
    <source>
        <dbReference type="ARBA" id="ARBA00023054"/>
    </source>
</evidence>
<dbReference type="EMBL" id="GL385395">
    <property type="protein sequence ID" value="EJT82198.1"/>
    <property type="molecule type" value="Genomic_DNA"/>
</dbReference>
<dbReference type="STRING" id="644352.J3NLM3"/>
<keyword evidence="7" id="KW-0832">Ubl conjugation</keyword>
<dbReference type="PANTHER" id="PTHR13034">
    <property type="entry name" value="DYNACTIN P62 SUBUNIT"/>
    <property type="match status" value="1"/>
</dbReference>
<proteinExistence type="inferred from homology"/>
<feature type="compositionally biased region" description="Polar residues" evidence="14">
    <location>
        <begin position="214"/>
        <end position="230"/>
    </location>
</feature>
<feature type="region of interest" description="Disordered" evidence="14">
    <location>
        <begin position="370"/>
        <end position="391"/>
    </location>
</feature>
<name>J3NLM3_GAET3</name>